<feature type="transmembrane region" description="Helical" evidence="1">
    <location>
        <begin position="12"/>
        <end position="34"/>
    </location>
</feature>
<organism evidence="2 3">
    <name type="scientific">Desulfitobacterium hafniense</name>
    <name type="common">Desulfitobacterium frappieri</name>
    <dbReference type="NCBI Taxonomy" id="49338"/>
    <lineage>
        <taxon>Bacteria</taxon>
        <taxon>Bacillati</taxon>
        <taxon>Bacillota</taxon>
        <taxon>Clostridia</taxon>
        <taxon>Eubacteriales</taxon>
        <taxon>Desulfitobacteriaceae</taxon>
        <taxon>Desulfitobacterium</taxon>
    </lineage>
</organism>
<dbReference type="OrthoDB" id="9800249at2"/>
<proteinExistence type="predicted"/>
<dbReference type="EMBL" id="LOCK01000033">
    <property type="protein sequence ID" value="KTE90790.1"/>
    <property type="molecule type" value="Genomic_DNA"/>
</dbReference>
<comment type="caution">
    <text evidence="2">The sequence shown here is derived from an EMBL/GenBank/DDBJ whole genome shotgun (WGS) entry which is preliminary data.</text>
</comment>
<evidence type="ECO:0000313" key="2">
    <source>
        <dbReference type="EMBL" id="KTE90790.1"/>
    </source>
</evidence>
<gene>
    <name evidence="2" type="ORF">AT727_23650</name>
</gene>
<dbReference type="RefSeq" id="WP_058491504.1">
    <property type="nucleotide sequence ID" value="NZ_LOCK01000033.1"/>
</dbReference>
<name>A0A0W1JGY6_DESHA</name>
<keyword evidence="1" id="KW-1133">Transmembrane helix</keyword>
<dbReference type="InterPro" id="IPR025469">
    <property type="entry name" value="DUF4320"/>
</dbReference>
<evidence type="ECO:0000313" key="3">
    <source>
        <dbReference type="Proteomes" id="UP000054623"/>
    </source>
</evidence>
<protein>
    <recommendedName>
        <fullName evidence="4">DUF4320 family protein</fullName>
    </recommendedName>
</protein>
<keyword evidence="1" id="KW-0472">Membrane</keyword>
<dbReference type="Pfam" id="PF14208">
    <property type="entry name" value="DUF4320"/>
    <property type="match status" value="1"/>
</dbReference>
<reference evidence="2 3" key="1">
    <citation type="submission" date="2015-12" db="EMBL/GenBank/DDBJ databases">
        <title>Draft Genome Sequence of Desulfitobacterium hafniense Strain DH, a Sulfate-reducing Bacterium Isolated from Paddy Soils.</title>
        <authorList>
            <person name="Bao P."/>
            <person name="Zhang X."/>
            <person name="Li G."/>
        </authorList>
    </citation>
    <scope>NUCLEOTIDE SEQUENCE [LARGE SCALE GENOMIC DNA]</scope>
    <source>
        <strain evidence="2 3">DH</strain>
    </source>
</reference>
<dbReference type="AlphaFoldDB" id="A0A0W1JGY6"/>
<keyword evidence="1" id="KW-0812">Transmembrane</keyword>
<sequence>MLKILKSKQGEGYIDVAILVLCAMLVIALAVRVFPAYIIKQQVDTFATELVREAEIAGRVGTETSNRELLLREKTGITPTVKWSKSGRIQLNEEISVTVTFETNIGLFGGFGSFPVTLRADAAGKSEVYWK</sequence>
<evidence type="ECO:0000256" key="1">
    <source>
        <dbReference type="SAM" id="Phobius"/>
    </source>
</evidence>
<accession>A0A0W1JGY6</accession>
<evidence type="ECO:0008006" key="4">
    <source>
        <dbReference type="Google" id="ProtNLM"/>
    </source>
</evidence>
<dbReference type="Proteomes" id="UP000054623">
    <property type="component" value="Unassembled WGS sequence"/>
</dbReference>